<dbReference type="NCBIfam" id="TIGR00741">
    <property type="entry name" value="yfiA"/>
    <property type="match status" value="1"/>
</dbReference>
<comment type="caution">
    <text evidence="1">The sequence shown here is derived from an EMBL/GenBank/DDBJ whole genome shotgun (WGS) entry which is preliminary data.</text>
</comment>
<proteinExistence type="predicted"/>
<accession>A0ABW7NDS0</accession>
<organism evidence="1 2">
    <name type="scientific">Marinoscillum luteum</name>
    <dbReference type="NCBI Taxonomy" id="861051"/>
    <lineage>
        <taxon>Bacteria</taxon>
        <taxon>Pseudomonadati</taxon>
        <taxon>Bacteroidota</taxon>
        <taxon>Cytophagia</taxon>
        <taxon>Cytophagales</taxon>
        <taxon>Reichenbachiellaceae</taxon>
        <taxon>Marinoscillum</taxon>
    </lineage>
</organism>
<sequence>MKLQMHSIHFDADEKLVNFIQHKADKLDTFYDRIIDGEVFLRVEQDDANENKLIEIKLNIPGSQLFAKEKSRSFEAAADEAVEALRRQLKKHKEKLIANHH</sequence>
<name>A0ABW7NDS0_9BACT</name>
<dbReference type="CDD" id="cd00552">
    <property type="entry name" value="RaiA"/>
    <property type="match status" value="1"/>
</dbReference>
<dbReference type="Gene3D" id="3.30.160.100">
    <property type="entry name" value="Ribosome hibernation promotion factor-like"/>
    <property type="match status" value="1"/>
</dbReference>
<reference evidence="1 2" key="1">
    <citation type="journal article" date="2013" name="Int. J. Syst. Evol. Microbiol.">
        <title>Marinoscillum luteum sp. nov., isolated from marine sediment.</title>
        <authorList>
            <person name="Cha I.T."/>
            <person name="Park S.J."/>
            <person name="Kim S.J."/>
            <person name="Kim J.G."/>
            <person name="Jung M.Y."/>
            <person name="Shin K.S."/>
            <person name="Kwon K.K."/>
            <person name="Yang S.H."/>
            <person name="Seo Y.S."/>
            <person name="Rhee S.K."/>
        </authorList>
    </citation>
    <scope>NUCLEOTIDE SEQUENCE [LARGE SCALE GENOMIC DNA]</scope>
    <source>
        <strain evidence="1 2">KCTC 23939</strain>
    </source>
</reference>
<dbReference type="Pfam" id="PF02482">
    <property type="entry name" value="Ribosomal_S30AE"/>
    <property type="match status" value="1"/>
</dbReference>
<dbReference type="RefSeq" id="WP_395418726.1">
    <property type="nucleotide sequence ID" value="NZ_JBIPKE010000019.1"/>
</dbReference>
<evidence type="ECO:0000313" key="1">
    <source>
        <dbReference type="EMBL" id="MFH6985250.1"/>
    </source>
</evidence>
<dbReference type="InterPro" id="IPR003489">
    <property type="entry name" value="RHF/RaiA"/>
</dbReference>
<dbReference type="Proteomes" id="UP001610063">
    <property type="component" value="Unassembled WGS sequence"/>
</dbReference>
<protein>
    <submittedName>
        <fullName evidence="1">Ribosome hibernation-promoting factor, HPF/YfiA family</fullName>
    </submittedName>
</protein>
<dbReference type="InterPro" id="IPR036567">
    <property type="entry name" value="RHF-like"/>
</dbReference>
<keyword evidence="2" id="KW-1185">Reference proteome</keyword>
<dbReference type="SUPFAM" id="SSF69754">
    <property type="entry name" value="Ribosome binding protein Y (YfiA homologue)"/>
    <property type="match status" value="1"/>
</dbReference>
<evidence type="ECO:0000313" key="2">
    <source>
        <dbReference type="Proteomes" id="UP001610063"/>
    </source>
</evidence>
<gene>
    <name evidence="1" type="primary">hpf</name>
    <name evidence="1" type="ORF">ACHKAR_17490</name>
</gene>
<dbReference type="EMBL" id="JBIPKE010000019">
    <property type="protein sequence ID" value="MFH6985250.1"/>
    <property type="molecule type" value="Genomic_DNA"/>
</dbReference>